<dbReference type="AlphaFoldDB" id="A0A5P1RBL0"/>
<dbReference type="GO" id="GO:0051287">
    <property type="term" value="F:NAD binding"/>
    <property type="evidence" value="ECO:0007669"/>
    <property type="project" value="InterPro"/>
</dbReference>
<keyword evidence="6 15" id="KW-0560">Oxidoreductase</keyword>
<keyword evidence="11" id="KW-0521">NADP</keyword>
<dbReference type="PROSITE" id="PS00573">
    <property type="entry name" value="PYRIDINE_REDOX_2"/>
    <property type="match status" value="1"/>
</dbReference>
<dbReference type="GO" id="GO:0032991">
    <property type="term" value="C:protein-containing complex"/>
    <property type="evidence" value="ECO:0007669"/>
    <property type="project" value="UniProtKB-ARBA"/>
</dbReference>
<feature type="domain" description="FAD/NAD(P)-binding" evidence="13">
    <location>
        <begin position="213"/>
        <end position="500"/>
    </location>
</feature>
<comment type="function">
    <text evidence="10">Serves to protect the cell against DNA damage by alkyl hydroperoxides. It can use either NADH or NADPH as electron donor for direct reduction of redox dyes or of alkyl hydroperoxides when combined with the AhpC protein.</text>
</comment>
<accession>A0A5P1RBL0</accession>
<gene>
    <name evidence="15" type="primary">ahpF</name>
    <name evidence="15" type="ORF">F0U83_08020</name>
</gene>
<dbReference type="InterPro" id="IPR036188">
    <property type="entry name" value="FAD/NAD-bd_sf"/>
</dbReference>
<keyword evidence="9 12" id="KW-0676">Redox-active center</keyword>
<dbReference type="SUPFAM" id="SSF52833">
    <property type="entry name" value="Thioredoxin-like"/>
    <property type="match status" value="2"/>
</dbReference>
<dbReference type="CDD" id="cd02974">
    <property type="entry name" value="AhpF_NTD_N"/>
    <property type="match status" value="1"/>
</dbReference>
<dbReference type="EMBL" id="CP043869">
    <property type="protein sequence ID" value="QEQ96665.1"/>
    <property type="molecule type" value="Genomic_DNA"/>
</dbReference>
<dbReference type="PRINTS" id="PR00469">
    <property type="entry name" value="PNDRDTASEII"/>
</dbReference>
<dbReference type="InterPro" id="IPR044141">
    <property type="entry name" value="AhpF_NTD_C"/>
</dbReference>
<dbReference type="OrthoDB" id="9806179at2"/>
<dbReference type="GO" id="GO:0000302">
    <property type="term" value="P:response to reactive oxygen species"/>
    <property type="evidence" value="ECO:0007669"/>
    <property type="project" value="InterPro"/>
</dbReference>
<keyword evidence="16" id="KW-1185">Reference proteome</keyword>
<sequence>MLDANIKQQLDTYLRNIVNPIEIAVSVNTSDKSKELLSLAQEIAELSDKITLSVDDNPKDRAPLMSIGALGSAPRVAFAGIPMGHEFTSLVLALLQAGGHPSKAEQALQDQAKSLTETLHFETYISLSCQNCPDVVQALNLMAALNPNIQHTMIDGALFQDEVDARNIMAVPSVYLNGELFGQGRMTLAEILNKVDTGASQKQAEALSAKDPYDVLIVGGGPAGASAAIYAARKGIRTGIVADRFGGQVMDTLSIENFISVKETEGPKLVANLEQHVLSYDVDLMNSQKATKLSVDNGVEVTLENGAVLKSRSVILATGARWREMNVPGEQVYRGKGVAYCPHCDGPLFKGKKVAVIGGGNSGIEAAIDLAGIVEHVTVLEFAETLRADEVLQRKARSMGNIEIITQAMTTEVIGDGQRVTGLHYTDRATNESHLLSVAGIFVQIGLIPNTDWLKGDIELSQHGEIVIDSRGQTSLPGVFAAGDVTTVPYKQIIIAMGAGSTAALSAFDHLIRTPVSASETQAA</sequence>
<keyword evidence="8 12" id="KW-1015">Disulfide bond</keyword>
<evidence type="ECO:0000256" key="1">
    <source>
        <dbReference type="ARBA" id="ARBA00009333"/>
    </source>
</evidence>
<dbReference type="RefSeq" id="WP_138987276.1">
    <property type="nucleotide sequence ID" value="NZ_CP043869.1"/>
</dbReference>
<dbReference type="InterPro" id="IPR050097">
    <property type="entry name" value="Ferredoxin-NADP_redctase_2"/>
</dbReference>
<evidence type="ECO:0000259" key="13">
    <source>
        <dbReference type="Pfam" id="PF07992"/>
    </source>
</evidence>
<dbReference type="InterPro" id="IPR023753">
    <property type="entry name" value="FAD/NAD-binding_dom"/>
</dbReference>
<dbReference type="PIRSF" id="PIRSF000238">
    <property type="entry name" value="AhpF"/>
    <property type="match status" value="1"/>
</dbReference>
<evidence type="ECO:0000256" key="4">
    <source>
        <dbReference type="ARBA" id="ARBA00022630"/>
    </source>
</evidence>
<organism evidence="15 16">
    <name type="scientific">Neptunomonas concharum</name>
    <dbReference type="NCBI Taxonomy" id="1031538"/>
    <lineage>
        <taxon>Bacteria</taxon>
        <taxon>Pseudomonadati</taxon>
        <taxon>Pseudomonadota</taxon>
        <taxon>Gammaproteobacteria</taxon>
        <taxon>Oceanospirillales</taxon>
        <taxon>Oceanospirillaceae</taxon>
        <taxon>Neptunomonas</taxon>
    </lineage>
</organism>
<dbReference type="GO" id="GO:0005829">
    <property type="term" value="C:cytosol"/>
    <property type="evidence" value="ECO:0007669"/>
    <property type="project" value="UniProtKB-ARBA"/>
</dbReference>
<evidence type="ECO:0000256" key="7">
    <source>
        <dbReference type="ARBA" id="ARBA00023027"/>
    </source>
</evidence>
<evidence type="ECO:0000313" key="15">
    <source>
        <dbReference type="EMBL" id="QEQ96665.1"/>
    </source>
</evidence>
<comment type="subunit">
    <text evidence="2">Homodimer.</text>
</comment>
<dbReference type="SUPFAM" id="SSF51905">
    <property type="entry name" value="FAD/NAD(P)-binding domain"/>
    <property type="match status" value="1"/>
</dbReference>
<evidence type="ECO:0000256" key="9">
    <source>
        <dbReference type="ARBA" id="ARBA00023284"/>
    </source>
</evidence>
<feature type="binding site" evidence="11">
    <location>
        <begin position="474"/>
        <end position="484"/>
    </location>
    <ligand>
        <name>FAD</name>
        <dbReference type="ChEBI" id="CHEBI:57692"/>
    </ligand>
</feature>
<evidence type="ECO:0000256" key="3">
    <source>
        <dbReference type="ARBA" id="ARBA00020059"/>
    </source>
</evidence>
<keyword evidence="7 11" id="KW-0520">NAD</keyword>
<dbReference type="KEGG" id="ncu:F0U83_08020"/>
<dbReference type="FunFam" id="3.50.50.60:FF:000007">
    <property type="entry name" value="Alkyl hydroperoxide reductase, F subunit"/>
    <property type="match status" value="1"/>
</dbReference>
<dbReference type="Proteomes" id="UP000324760">
    <property type="component" value="Chromosome"/>
</dbReference>
<dbReference type="InterPro" id="IPR036249">
    <property type="entry name" value="Thioredoxin-like_sf"/>
</dbReference>
<dbReference type="CDD" id="cd03026">
    <property type="entry name" value="AhpF_NTD_C"/>
    <property type="match status" value="1"/>
</dbReference>
<keyword evidence="5 11" id="KW-0274">FAD</keyword>
<dbReference type="PANTHER" id="PTHR48105">
    <property type="entry name" value="THIOREDOXIN REDUCTASE 1-RELATED-RELATED"/>
    <property type="match status" value="1"/>
</dbReference>
<feature type="disulfide bond" description="Redox-active" evidence="12">
    <location>
        <begin position="341"/>
        <end position="344"/>
    </location>
</feature>
<keyword evidence="4" id="KW-0285">Flavoprotein</keyword>
<evidence type="ECO:0000256" key="8">
    <source>
        <dbReference type="ARBA" id="ARBA00023157"/>
    </source>
</evidence>
<dbReference type="GO" id="GO:0102039">
    <property type="term" value="F:NADH-dependent peroxiredoxin activity"/>
    <property type="evidence" value="ECO:0007669"/>
    <property type="project" value="InterPro"/>
</dbReference>
<comment type="cofactor">
    <cofactor evidence="11">
        <name>FAD</name>
        <dbReference type="ChEBI" id="CHEBI:57692"/>
    </cofactor>
    <text evidence="11">Binds 1 FAD per subunit.</text>
</comment>
<dbReference type="PRINTS" id="PR00368">
    <property type="entry name" value="FADPNR"/>
</dbReference>
<dbReference type="Pfam" id="PF13192">
    <property type="entry name" value="Thioredoxin_3"/>
    <property type="match status" value="1"/>
</dbReference>
<name>A0A5P1RBL0_9GAMM</name>
<dbReference type="GO" id="GO:0050660">
    <property type="term" value="F:flavin adenine dinucleotide binding"/>
    <property type="evidence" value="ECO:0007669"/>
    <property type="project" value="InterPro"/>
</dbReference>
<dbReference type="InterPro" id="IPR012081">
    <property type="entry name" value="Alkyl_hydroperoxide_Rdtase_suF"/>
</dbReference>
<evidence type="ECO:0000256" key="5">
    <source>
        <dbReference type="ARBA" id="ARBA00022827"/>
    </source>
</evidence>
<proteinExistence type="inferred from homology"/>
<dbReference type="Gene3D" id="3.50.50.60">
    <property type="entry name" value="FAD/NAD(P)-binding domain"/>
    <property type="match status" value="2"/>
</dbReference>
<evidence type="ECO:0000256" key="10">
    <source>
        <dbReference type="ARBA" id="ARBA00024806"/>
    </source>
</evidence>
<feature type="binding site" evidence="11">
    <location>
        <begin position="353"/>
        <end position="367"/>
    </location>
    <ligand>
        <name>NAD(+)</name>
        <dbReference type="ChEBI" id="CHEBI:57540"/>
    </ligand>
</feature>
<dbReference type="Pfam" id="PF07992">
    <property type="entry name" value="Pyr_redox_2"/>
    <property type="match status" value="1"/>
</dbReference>
<evidence type="ECO:0000259" key="14">
    <source>
        <dbReference type="Pfam" id="PF13192"/>
    </source>
</evidence>
<dbReference type="InterPro" id="IPR008255">
    <property type="entry name" value="Pyr_nucl-diS_OxRdtase_2_AS"/>
</dbReference>
<evidence type="ECO:0000313" key="16">
    <source>
        <dbReference type="Proteomes" id="UP000324760"/>
    </source>
</evidence>
<dbReference type="Gene3D" id="3.40.30.80">
    <property type="match status" value="1"/>
</dbReference>
<dbReference type="PROSITE" id="PS51354">
    <property type="entry name" value="GLUTAREDOXIN_2"/>
    <property type="match status" value="1"/>
</dbReference>
<evidence type="ECO:0000256" key="12">
    <source>
        <dbReference type="PIRSR" id="PIRSR000238-2"/>
    </source>
</evidence>
<dbReference type="InterPro" id="IPR012336">
    <property type="entry name" value="Thioredoxin-like_fold"/>
</dbReference>
<feature type="binding site" evidence="11">
    <location>
        <begin position="214"/>
        <end position="229"/>
    </location>
    <ligand>
        <name>FAD</name>
        <dbReference type="ChEBI" id="CHEBI:57692"/>
    </ligand>
</feature>
<reference evidence="15 16" key="1">
    <citation type="journal article" date="2019" name="Biochem. Eng. J.">
        <title>Metabolic engineering of the marine bacteria Neptunomonas concharum for the production of acetoin and meso-2,3-butanediol from acetate.</title>
        <authorList>
            <person name="Li W."/>
            <person name="Pu N."/>
            <person name="Liu C.-X."/>
            <person name="Yuan Q.-P."/>
            <person name="Li Z.-J."/>
        </authorList>
    </citation>
    <scope>NUCLEOTIDE SEQUENCE [LARGE SCALE GENOMIC DNA]</scope>
    <source>
        <strain evidence="15 16">JCM17730</strain>
    </source>
</reference>
<comment type="similarity">
    <text evidence="1">Belongs to the class-II pyridine nucleotide-disulfide oxidoreductase family.</text>
</comment>
<dbReference type="GO" id="GO:0016668">
    <property type="term" value="F:oxidoreductase activity, acting on a sulfur group of donors, NAD(P) as acceptor"/>
    <property type="evidence" value="ECO:0007669"/>
    <property type="project" value="UniProtKB-ARBA"/>
</dbReference>
<protein>
    <recommendedName>
        <fullName evidence="3">Alkyl hydroperoxide reductase subunit F</fullName>
    </recommendedName>
</protein>
<evidence type="ECO:0000256" key="11">
    <source>
        <dbReference type="PIRSR" id="PIRSR000238-1"/>
    </source>
</evidence>
<dbReference type="InterPro" id="IPR044142">
    <property type="entry name" value="AhpF_NTD_N"/>
</dbReference>
<evidence type="ECO:0000256" key="6">
    <source>
        <dbReference type="ARBA" id="ARBA00023002"/>
    </source>
</evidence>
<feature type="domain" description="Thioredoxin-like fold" evidence="14">
    <location>
        <begin position="125"/>
        <end position="195"/>
    </location>
</feature>
<evidence type="ECO:0000256" key="2">
    <source>
        <dbReference type="ARBA" id="ARBA00011738"/>
    </source>
</evidence>
<dbReference type="NCBIfam" id="TIGR03140">
    <property type="entry name" value="AhpF"/>
    <property type="match status" value="1"/>
</dbReference>